<dbReference type="InterPro" id="IPR001509">
    <property type="entry name" value="Epimerase_deHydtase"/>
</dbReference>
<evidence type="ECO:0000256" key="1">
    <source>
        <dbReference type="ARBA" id="ARBA00006484"/>
    </source>
</evidence>
<dbReference type="Pfam" id="PF08338">
    <property type="entry name" value="DUF1731"/>
    <property type="match status" value="1"/>
</dbReference>
<comment type="similarity">
    <text evidence="1">Belongs to the short-chain dehydrogenases/reductases (SDR) family.</text>
</comment>
<gene>
    <name evidence="4" type="primary">yfcH</name>
    <name evidence="4" type="ORF">MECH1_V1_0034</name>
</gene>
<accession>A0ABM9NE13</accession>
<dbReference type="SMART" id="SM00822">
    <property type="entry name" value="PKS_KR"/>
    <property type="match status" value="1"/>
</dbReference>
<dbReference type="CDD" id="cd05242">
    <property type="entry name" value="SDR_a8"/>
    <property type="match status" value="1"/>
</dbReference>
<dbReference type="PANTHER" id="PTHR11092">
    <property type="entry name" value="SUGAR NUCLEOTIDE EPIMERASE RELATED"/>
    <property type="match status" value="1"/>
</dbReference>
<proteinExistence type="inferred from homology"/>
<evidence type="ECO:0000313" key="5">
    <source>
        <dbReference type="Proteomes" id="UP001497493"/>
    </source>
</evidence>
<dbReference type="NCBIfam" id="TIGR01777">
    <property type="entry name" value="yfcH"/>
    <property type="match status" value="1"/>
</dbReference>
<dbReference type="InterPro" id="IPR057326">
    <property type="entry name" value="KR_dom"/>
</dbReference>
<dbReference type="Proteomes" id="UP001497493">
    <property type="component" value="Chromosome"/>
</dbReference>
<evidence type="ECO:0000313" key="4">
    <source>
        <dbReference type="EMBL" id="CAL1238822.1"/>
    </source>
</evidence>
<dbReference type="SUPFAM" id="SSF51735">
    <property type="entry name" value="NAD(P)-binding Rossmann-fold domains"/>
    <property type="match status" value="1"/>
</dbReference>
<dbReference type="InterPro" id="IPR036291">
    <property type="entry name" value="NAD(P)-bd_dom_sf"/>
</dbReference>
<keyword evidence="5" id="KW-1185">Reference proteome</keyword>
<evidence type="ECO:0000256" key="2">
    <source>
        <dbReference type="ARBA" id="ARBA00009353"/>
    </source>
</evidence>
<reference evidence="4 5" key="1">
    <citation type="submission" date="2024-04" db="EMBL/GenBank/DDBJ databases">
        <authorList>
            <person name="Cremers G."/>
        </authorList>
    </citation>
    <scope>NUCLEOTIDE SEQUENCE [LARGE SCALE GENOMIC DNA]</scope>
    <source>
        <strain evidence="4">MeCH1-AG</strain>
    </source>
</reference>
<dbReference type="PANTHER" id="PTHR11092:SF0">
    <property type="entry name" value="EPIMERASE FAMILY PROTEIN SDR39U1"/>
    <property type="match status" value="1"/>
</dbReference>
<evidence type="ECO:0000259" key="3">
    <source>
        <dbReference type="SMART" id="SM00822"/>
    </source>
</evidence>
<feature type="domain" description="Ketoreductase" evidence="3">
    <location>
        <begin position="3"/>
        <end position="169"/>
    </location>
</feature>
<comment type="similarity">
    <text evidence="2">Belongs to the NAD(P)-dependent epimerase/dehydratase family. SDR39U1 subfamily.</text>
</comment>
<dbReference type="InterPro" id="IPR013549">
    <property type="entry name" value="DUF1731"/>
</dbReference>
<dbReference type="Pfam" id="PF01370">
    <property type="entry name" value="Epimerase"/>
    <property type="match status" value="1"/>
</dbReference>
<dbReference type="Gene3D" id="3.40.50.720">
    <property type="entry name" value="NAD(P)-binding Rossmann-like Domain"/>
    <property type="match status" value="1"/>
</dbReference>
<protein>
    <submittedName>
        <fullName evidence="4">Epimerase family protein YfcH</fullName>
    </submittedName>
</protein>
<dbReference type="RefSeq" id="WP_348758434.1">
    <property type="nucleotide sequence ID" value="NZ_OZ026884.1"/>
</dbReference>
<sequence length="300" mass="33191">MEILVTGGTGFIGAALCQALQKAGHRLTVFTRDPRKVIARWGDRVTPLSDFAEWEPQRRFDAVINLAGESIIDKRWSERRKQVLWDSRVTFTRRLVEAIERAEAKPAVLISGSAVGVYGHQADTVLDEGSPGHNGFGQRLCAAWEQEARQAESLGVRVCILRTGLVIGKHGGFLARMRLPFKLGLGARIGDGRQWMSWIHLVDHIAVTRFLLESPPLHGVFNATAPAPVTNADFTACLAKLMGRPAWLSFPAWLLRLGAGERAELLLGSQRVLPIRLLAEKFVFSFETLEPALREALDIS</sequence>
<dbReference type="InterPro" id="IPR010099">
    <property type="entry name" value="SDR39U1"/>
</dbReference>
<organism evidence="4 5">
    <name type="scientific">Candidatus Methylocalor cossyra</name>
    <dbReference type="NCBI Taxonomy" id="3108543"/>
    <lineage>
        <taxon>Bacteria</taxon>
        <taxon>Pseudomonadati</taxon>
        <taxon>Pseudomonadota</taxon>
        <taxon>Gammaproteobacteria</taxon>
        <taxon>Methylococcales</taxon>
        <taxon>Methylococcaceae</taxon>
        <taxon>Candidatus Methylocalor</taxon>
    </lineage>
</organism>
<dbReference type="EMBL" id="OZ026884">
    <property type="protein sequence ID" value="CAL1238822.1"/>
    <property type="molecule type" value="Genomic_DNA"/>
</dbReference>
<name>A0ABM9NE13_9GAMM</name>